<proteinExistence type="predicted"/>
<dbReference type="HOGENOM" id="CLU_069356_15_8_12"/>
<dbReference type="EMBL" id="CP001841">
    <property type="protein sequence ID" value="AEF82113.1"/>
    <property type="molecule type" value="Genomic_DNA"/>
</dbReference>
<name>F5YEG2_LEAAZ</name>
<evidence type="ECO:0000256" key="1">
    <source>
        <dbReference type="ARBA" id="ARBA00023125"/>
    </source>
</evidence>
<dbReference type="Gene3D" id="1.10.357.10">
    <property type="entry name" value="Tetracycline Repressor, domain 2"/>
    <property type="match status" value="1"/>
</dbReference>
<dbReference type="InParanoid" id="F5YEG2"/>
<dbReference type="PROSITE" id="PS50977">
    <property type="entry name" value="HTH_TETR_2"/>
    <property type="match status" value="1"/>
</dbReference>
<reference evidence="4 5" key="2">
    <citation type="journal article" date="2011" name="ISME J.">
        <title>RNA-seq reveals cooperative metabolic interactions between two termite-gut spirochete species in co-culture.</title>
        <authorList>
            <person name="Rosenthal A.Z."/>
            <person name="Matson E.G."/>
            <person name="Eldar A."/>
            <person name="Leadbetter J.R."/>
        </authorList>
    </citation>
    <scope>NUCLEOTIDE SEQUENCE [LARGE SCALE GENOMIC DNA]</scope>
    <source>
        <strain evidence="5">ATCC BAA-888 / DSM 13862 / ZAS-9</strain>
    </source>
</reference>
<dbReference type="GO" id="GO:0003677">
    <property type="term" value="F:DNA binding"/>
    <property type="evidence" value="ECO:0007669"/>
    <property type="project" value="UniProtKB-UniRule"/>
</dbReference>
<evidence type="ECO:0000313" key="5">
    <source>
        <dbReference type="Proteomes" id="UP000009222"/>
    </source>
</evidence>
<dbReference type="InterPro" id="IPR009057">
    <property type="entry name" value="Homeodomain-like_sf"/>
</dbReference>
<dbReference type="SUPFAM" id="SSF46689">
    <property type="entry name" value="Homeodomain-like"/>
    <property type="match status" value="1"/>
</dbReference>
<evidence type="ECO:0000259" key="3">
    <source>
        <dbReference type="PROSITE" id="PS50977"/>
    </source>
</evidence>
<dbReference type="KEGG" id="taz:TREAZ_2608"/>
<sequence length="210" mass="23874">MPKVTEEYLIDKRNFILKCTGEVLKKKPLYLITMRDIIKKSGFSQGAIYRYYSGLDGIYADFINTYTTNTSLEQRIDTVLSSGQAEKTILAECFMAMGEYIEELLKSVVGKTFFELTVLYAYDFEKRAAVFSNLKFKKSLEYAQGKIVEYAMINVEKGVFRPKIPPRSIIQFVSSFIDGIAQSVALNSSEMVISEMFQTLAKAVVNFLEV</sequence>
<dbReference type="InterPro" id="IPR001647">
    <property type="entry name" value="HTH_TetR"/>
</dbReference>
<keyword evidence="5" id="KW-1185">Reference proteome</keyword>
<keyword evidence="1 2" id="KW-0238">DNA-binding</keyword>
<dbReference type="AlphaFoldDB" id="F5YEG2"/>
<dbReference type="Pfam" id="PF00440">
    <property type="entry name" value="TetR_N"/>
    <property type="match status" value="1"/>
</dbReference>
<evidence type="ECO:0000256" key="2">
    <source>
        <dbReference type="PROSITE-ProRule" id="PRU00335"/>
    </source>
</evidence>
<reference evidence="5" key="1">
    <citation type="submission" date="2009-12" db="EMBL/GenBank/DDBJ databases">
        <title>Complete sequence of Treponema azotonutricium strain ZAS-9.</title>
        <authorList>
            <person name="Tetu S.G."/>
            <person name="Matson E."/>
            <person name="Ren Q."/>
            <person name="Seshadri R."/>
            <person name="Elbourne L."/>
            <person name="Hassan K.A."/>
            <person name="Durkin A."/>
            <person name="Radune D."/>
            <person name="Mohamoud Y."/>
            <person name="Shay R."/>
            <person name="Jin S."/>
            <person name="Zhang X."/>
            <person name="Lucey K."/>
            <person name="Ballor N.R."/>
            <person name="Ottesen E."/>
            <person name="Rosenthal R."/>
            <person name="Allen A."/>
            <person name="Leadbetter J.R."/>
            <person name="Paulsen I.T."/>
        </authorList>
    </citation>
    <scope>NUCLEOTIDE SEQUENCE [LARGE SCALE GENOMIC DNA]</scope>
    <source>
        <strain evidence="5">ATCC BAA-888 / DSM 13862 / ZAS-9</strain>
    </source>
</reference>
<dbReference type="OrthoDB" id="9812484at2"/>
<organism evidence="4 5">
    <name type="scientific">Leadbettera azotonutricia (strain ATCC BAA-888 / DSM 13862 / ZAS-9)</name>
    <name type="common">Treponema azotonutricium</name>
    <dbReference type="NCBI Taxonomy" id="545695"/>
    <lineage>
        <taxon>Bacteria</taxon>
        <taxon>Pseudomonadati</taxon>
        <taxon>Spirochaetota</taxon>
        <taxon>Spirochaetia</taxon>
        <taxon>Spirochaetales</taxon>
        <taxon>Breznakiellaceae</taxon>
        <taxon>Leadbettera</taxon>
    </lineage>
</organism>
<dbReference type="Gene3D" id="1.10.10.60">
    <property type="entry name" value="Homeodomain-like"/>
    <property type="match status" value="1"/>
</dbReference>
<dbReference type="FunCoup" id="F5YEG2">
    <property type="interactions" value="15"/>
</dbReference>
<dbReference type="Proteomes" id="UP000009222">
    <property type="component" value="Chromosome"/>
</dbReference>
<accession>F5YEG2</accession>
<feature type="domain" description="HTH tetR-type" evidence="3">
    <location>
        <begin position="10"/>
        <end position="70"/>
    </location>
</feature>
<gene>
    <name evidence="4" type="ordered locus">TREAZ_2608</name>
</gene>
<dbReference type="STRING" id="545695.TREAZ_2608"/>
<protein>
    <submittedName>
        <fullName evidence="4">Transcriptional regulator, TetR family</fullName>
    </submittedName>
</protein>
<evidence type="ECO:0000313" key="4">
    <source>
        <dbReference type="EMBL" id="AEF82113.1"/>
    </source>
</evidence>
<feature type="DNA-binding region" description="H-T-H motif" evidence="2">
    <location>
        <begin position="33"/>
        <end position="52"/>
    </location>
</feature>
<dbReference type="RefSeq" id="WP_015712923.1">
    <property type="nucleotide sequence ID" value="NC_015577.1"/>
</dbReference>
<dbReference type="eggNOG" id="COG1309">
    <property type="taxonomic scope" value="Bacteria"/>
</dbReference>